<dbReference type="Proteomes" id="UP000828236">
    <property type="component" value="Unassembled WGS sequence"/>
</dbReference>
<comment type="caution">
    <text evidence="15">The sequence shown here is derived from an EMBL/GenBank/DDBJ whole genome shotgun (WGS) entry which is preliminary data.</text>
</comment>
<evidence type="ECO:0000313" key="16">
    <source>
        <dbReference type="Proteomes" id="UP000790347"/>
    </source>
</evidence>
<dbReference type="GO" id="GO:0006614">
    <property type="term" value="P:SRP-dependent cotranslational protein targeting to membrane"/>
    <property type="evidence" value="ECO:0007669"/>
    <property type="project" value="UniProtKB-UniRule"/>
</dbReference>
<dbReference type="EMBL" id="SDOV01000004">
    <property type="protein sequence ID" value="KAH7641303.1"/>
    <property type="molecule type" value="Genomic_DNA"/>
</dbReference>
<dbReference type="GO" id="GO:0008312">
    <property type="term" value="F:7S RNA binding"/>
    <property type="evidence" value="ECO:0007669"/>
    <property type="project" value="InterPro"/>
</dbReference>
<evidence type="ECO:0000256" key="11">
    <source>
        <dbReference type="PIRNR" id="PIRNR038922"/>
    </source>
</evidence>
<dbReference type="InterPro" id="IPR026270">
    <property type="entry name" value="SRP72"/>
</dbReference>
<evidence type="ECO:0000256" key="6">
    <source>
        <dbReference type="ARBA" id="ARBA00022737"/>
    </source>
</evidence>
<dbReference type="EMBL" id="ASGP02000001">
    <property type="protein sequence ID" value="KAH9527065.1"/>
    <property type="molecule type" value="Genomic_DNA"/>
</dbReference>
<dbReference type="GO" id="GO:0005783">
    <property type="term" value="C:endoplasmic reticulum"/>
    <property type="evidence" value="ECO:0007669"/>
    <property type="project" value="UniProtKB-SubCell"/>
</dbReference>
<dbReference type="PANTHER" id="PTHR14094">
    <property type="entry name" value="SIGNAL RECOGNITION PARTICLE 72"/>
    <property type="match status" value="1"/>
</dbReference>
<evidence type="ECO:0000256" key="2">
    <source>
        <dbReference type="ARBA" id="ARBA00004496"/>
    </source>
</evidence>
<keyword evidence="16" id="KW-1185">Reference proteome</keyword>
<organism evidence="15 16">
    <name type="scientific">Dermatophagoides farinae</name>
    <name type="common">American house dust mite</name>
    <dbReference type="NCBI Taxonomy" id="6954"/>
    <lineage>
        <taxon>Eukaryota</taxon>
        <taxon>Metazoa</taxon>
        <taxon>Ecdysozoa</taxon>
        <taxon>Arthropoda</taxon>
        <taxon>Chelicerata</taxon>
        <taxon>Arachnida</taxon>
        <taxon>Acari</taxon>
        <taxon>Acariformes</taxon>
        <taxon>Sarcoptiformes</taxon>
        <taxon>Astigmata</taxon>
        <taxon>Psoroptidia</taxon>
        <taxon>Analgoidea</taxon>
        <taxon>Pyroglyphidae</taxon>
        <taxon>Dermatophagoidinae</taxon>
        <taxon>Dermatophagoides</taxon>
    </lineage>
</organism>
<evidence type="ECO:0000256" key="8">
    <source>
        <dbReference type="ARBA" id="ARBA00022824"/>
    </source>
</evidence>
<keyword evidence="6" id="KW-0677">Repeat</keyword>
<feature type="compositionally biased region" description="Basic residues" evidence="12">
    <location>
        <begin position="638"/>
        <end position="648"/>
    </location>
</feature>
<dbReference type="Gene3D" id="1.25.40.10">
    <property type="entry name" value="Tetratricopeptide repeat domain"/>
    <property type="match status" value="3"/>
</dbReference>
<reference evidence="15" key="4">
    <citation type="journal article" date="2022" name="Res Sq">
        <title>Comparative Genomics Reveals Insights into the Divergent Evolution of Astigmatic Mites and Household Pest Adaptations.</title>
        <authorList>
            <person name="Xiong Q."/>
            <person name="Wan A.T.-Y."/>
            <person name="Liu X.-Y."/>
            <person name="Fung C.S.-H."/>
            <person name="Xiao X."/>
            <person name="Malainual N."/>
            <person name="Hou J."/>
            <person name="Wang L."/>
            <person name="Wang M."/>
            <person name="Yang K."/>
            <person name="Cui Y."/>
            <person name="Leung E."/>
            <person name="Nong W."/>
            <person name="Shin S.-K."/>
            <person name="Au S."/>
            <person name="Jeong K.Y."/>
            <person name="Chew F.T."/>
            <person name="Hui J."/>
            <person name="Leung T.F."/>
            <person name="Tungtrongchitr A."/>
            <person name="Zhong N."/>
            <person name="Liu Z."/>
            <person name="Tsui S."/>
        </authorList>
    </citation>
    <scope>NUCLEOTIDE SEQUENCE</scope>
    <source>
        <strain evidence="15">Derf</strain>
        <tissue evidence="15">Whole organism</tissue>
    </source>
</reference>
<evidence type="ECO:0000256" key="4">
    <source>
        <dbReference type="ARBA" id="ARBA00018350"/>
    </source>
</evidence>
<comment type="similarity">
    <text evidence="3 11">Belongs to the SRP72 family.</text>
</comment>
<comment type="function">
    <text evidence="11">Component of the signal recognition particle (SRP) complex, a ribonucleoprotein complex that mediates the cotranslational targeting of secretory and membrane proteins to the endoplasmic reticulum (ER).</text>
</comment>
<dbReference type="OrthoDB" id="5421607at2759"/>
<dbReference type="PIRSF" id="PIRSF038922">
    <property type="entry name" value="SRP72"/>
    <property type="match status" value="1"/>
</dbReference>
<reference evidence="14" key="3">
    <citation type="journal article" date="2021" name="World Allergy Organ. J.">
        <title>Chromosome-level assembly of Dermatophagoides farinae genome and transcriptome reveals two novel allergens Der f 37 and Der f 39.</title>
        <authorList>
            <person name="Chen J."/>
            <person name="Cai Z."/>
            <person name="Fan D."/>
            <person name="Hu J."/>
            <person name="Hou Y."/>
            <person name="He Y."/>
            <person name="Zhang Z."/>
            <person name="Zhao Z."/>
            <person name="Gao P."/>
            <person name="Hu W."/>
            <person name="Sun J."/>
            <person name="Li J."/>
            <person name="Ji K."/>
        </authorList>
    </citation>
    <scope>NUCLEOTIDE SEQUENCE</scope>
    <source>
        <strain evidence="14">JKM2019</strain>
    </source>
</reference>
<dbReference type="GO" id="GO:0043022">
    <property type="term" value="F:ribosome binding"/>
    <property type="evidence" value="ECO:0007669"/>
    <property type="project" value="TreeGrafter"/>
</dbReference>
<evidence type="ECO:0000256" key="1">
    <source>
        <dbReference type="ARBA" id="ARBA00004240"/>
    </source>
</evidence>
<name>A0A922LCU2_DERFA</name>
<evidence type="ECO:0000256" key="9">
    <source>
        <dbReference type="ARBA" id="ARBA00023135"/>
    </source>
</evidence>
<protein>
    <recommendedName>
        <fullName evidence="4 11">Signal recognition particle subunit SRP72</fullName>
    </recommendedName>
</protein>
<evidence type="ECO:0000313" key="15">
    <source>
        <dbReference type="EMBL" id="KAH9527065.1"/>
    </source>
</evidence>
<keyword evidence="10 11" id="KW-0687">Ribonucleoprotein</keyword>
<evidence type="ECO:0000256" key="5">
    <source>
        <dbReference type="ARBA" id="ARBA00022490"/>
    </source>
</evidence>
<evidence type="ECO:0000256" key="7">
    <source>
        <dbReference type="ARBA" id="ARBA00022803"/>
    </source>
</evidence>
<keyword evidence="7" id="KW-0802">TPR repeat</keyword>
<evidence type="ECO:0000256" key="3">
    <source>
        <dbReference type="ARBA" id="ARBA00007676"/>
    </source>
</evidence>
<keyword evidence="9 11" id="KW-0733">Signal recognition particle</keyword>
<dbReference type="InterPro" id="IPR019734">
    <property type="entry name" value="TPR_rpt"/>
</dbReference>
<feature type="compositionally biased region" description="Basic and acidic residues" evidence="12">
    <location>
        <begin position="582"/>
        <end position="594"/>
    </location>
</feature>
<dbReference type="FunFam" id="1.25.40.10:FF:000062">
    <property type="entry name" value="Signal recognition particle subunit SRP72"/>
    <property type="match status" value="1"/>
</dbReference>
<evidence type="ECO:0000259" key="13">
    <source>
        <dbReference type="Pfam" id="PF08492"/>
    </source>
</evidence>
<keyword evidence="8" id="KW-0256">Endoplasmic reticulum</keyword>
<reference evidence="15" key="1">
    <citation type="submission" date="2013-05" db="EMBL/GenBank/DDBJ databases">
        <authorList>
            <person name="Yim A.K.Y."/>
            <person name="Chan T.F."/>
            <person name="Ji K.M."/>
            <person name="Liu X.Y."/>
            <person name="Zhou J.W."/>
            <person name="Li R.Q."/>
            <person name="Yang K.Y."/>
            <person name="Li J."/>
            <person name="Li M."/>
            <person name="Law P.T.W."/>
            <person name="Wu Y.L."/>
            <person name="Cai Z.L."/>
            <person name="Qin H."/>
            <person name="Bao Y."/>
            <person name="Leung R.K.K."/>
            <person name="Ng P.K.S."/>
            <person name="Zou J."/>
            <person name="Zhong X.J."/>
            <person name="Ran P.X."/>
            <person name="Zhong N.S."/>
            <person name="Liu Z.G."/>
            <person name="Tsui S.K.W."/>
        </authorList>
    </citation>
    <scope>NUCLEOTIDE SEQUENCE</scope>
    <source>
        <strain evidence="15">Derf</strain>
        <tissue evidence="15">Whole organism</tissue>
    </source>
</reference>
<dbReference type="Pfam" id="PF08492">
    <property type="entry name" value="SRP72"/>
    <property type="match status" value="1"/>
</dbReference>
<dbReference type="Proteomes" id="UP000790347">
    <property type="component" value="Unassembled WGS sequence"/>
</dbReference>
<dbReference type="GO" id="GO:0005786">
    <property type="term" value="C:signal recognition particle, endoplasmic reticulum targeting"/>
    <property type="evidence" value="ECO:0007669"/>
    <property type="project" value="UniProtKB-UniRule"/>
</dbReference>
<dbReference type="AlphaFoldDB" id="A0A922LCU2"/>
<proteinExistence type="inferred from homology"/>
<keyword evidence="5 11" id="KW-0963">Cytoplasm</keyword>
<dbReference type="InterPro" id="IPR031545">
    <property type="entry name" value="SRP72_TPR-like"/>
</dbReference>
<dbReference type="Pfam" id="PF17004">
    <property type="entry name" value="SRP_TPR_like"/>
    <property type="match status" value="1"/>
</dbReference>
<feature type="compositionally biased region" description="Basic residues" evidence="12">
    <location>
        <begin position="559"/>
        <end position="570"/>
    </location>
</feature>
<reference evidence="14" key="2">
    <citation type="submission" date="2020-06" db="EMBL/GenBank/DDBJ databases">
        <authorList>
            <person name="Ji K."/>
            <person name="Li J."/>
        </authorList>
    </citation>
    <scope>NUCLEOTIDE SEQUENCE</scope>
    <source>
        <strain evidence="14">JKM2019</strain>
        <tissue evidence="14">Whole body</tissue>
    </source>
</reference>
<gene>
    <name evidence="15" type="primary">SRP72</name>
    <name evidence="15" type="ORF">DERF_001111</name>
    <name evidence="14" type="ORF">HUG17_4347</name>
</gene>
<dbReference type="InterPro" id="IPR011990">
    <property type="entry name" value="TPR-like_helical_dom_sf"/>
</dbReference>
<feature type="region of interest" description="Disordered" evidence="12">
    <location>
        <begin position="555"/>
        <end position="648"/>
    </location>
</feature>
<sequence length="648" mass="74559">MPVTEVNVSNLFSELKKFENSGEFDRALKVVNKILEVDSNHEKAIHCKIVCLIQLNEFEEALKYIDSHNDNKNKNEEERQTNFQLEKAYCLYRLNNVGESLKCLDGNNVSDDDDLGTNELKAQTLYRIENFEDCYSSYVDLIKNSNDDYEDERMVNLAAIIVGLKHSNSNIKYDLASISNSTYEIIYNKACALVATEQYAKAIGKLQDAEMVCKKFLEDDGASEEEIESELAIIRAQIAYCNQRMNKTDQALKSYNEILRQKLSDQALIAVISNNIVAIHRDQNLFDSKKKIRMALNENAESKMSSNQKLNIHYNYCLFMINTNQFDACQKHLPIFRSKFPKYEADAVLIEAYLYIKQKNQAKAIETLKNYCFSRRNDNTTLTDLEVALFLTELLLKQGDLDGCTKVLENLDETKFAKLAIVSILIQIYEKMMKIKDAEKLFDQCIDWHEKHKSSKATLISLYNEAAKFYLNQNKPQTSVKYLEKIVKLQGKNPKIISMLINAYSLFDVQKAKSLQKELPSIEEILNSVDIEHLENKNWSLGVKYVKKVKDTPKTLAKEKRKKTKRRKILPKNFDPNGPPPDPERWLPKYERSNYRKKKDKKAGVGKGTQGAVGDMPEIKPSPKPVTSPMGPRQQRPTQKKKKKVGRK</sequence>
<comment type="subcellular location">
    <subcellularLocation>
        <location evidence="2 11">Cytoplasm</location>
    </subcellularLocation>
    <subcellularLocation>
        <location evidence="1">Endoplasmic reticulum</location>
    </subcellularLocation>
</comment>
<evidence type="ECO:0000313" key="14">
    <source>
        <dbReference type="EMBL" id="KAH7641303.1"/>
    </source>
</evidence>
<evidence type="ECO:0000256" key="12">
    <source>
        <dbReference type="SAM" id="MobiDB-lite"/>
    </source>
</evidence>
<dbReference type="InterPro" id="IPR013699">
    <property type="entry name" value="Signal_recog_part_SRP72_RNA-bd"/>
</dbReference>
<accession>A0A922LCU2</accession>
<dbReference type="SUPFAM" id="SSF48452">
    <property type="entry name" value="TPR-like"/>
    <property type="match status" value="1"/>
</dbReference>
<feature type="domain" description="Signal recognition particle SRP72 subunit RNA-binding" evidence="13">
    <location>
        <begin position="548"/>
        <end position="597"/>
    </location>
</feature>
<evidence type="ECO:0000256" key="10">
    <source>
        <dbReference type="ARBA" id="ARBA00023274"/>
    </source>
</evidence>
<dbReference type="SMART" id="SM00028">
    <property type="entry name" value="TPR"/>
    <property type="match status" value="4"/>
</dbReference>
<dbReference type="PANTHER" id="PTHR14094:SF9">
    <property type="entry name" value="SIGNAL RECOGNITION PARTICLE SUBUNIT SRP72"/>
    <property type="match status" value="1"/>
</dbReference>